<reference evidence="9" key="1">
    <citation type="journal article" date="2019" name="Int. J. Syst. Evol. Microbiol.">
        <title>The Global Catalogue of Microorganisms (GCM) 10K type strain sequencing project: providing services to taxonomists for standard genome sequencing and annotation.</title>
        <authorList>
            <consortium name="The Broad Institute Genomics Platform"/>
            <consortium name="The Broad Institute Genome Sequencing Center for Infectious Disease"/>
            <person name="Wu L."/>
            <person name="Ma J."/>
        </authorList>
    </citation>
    <scope>NUCLEOTIDE SEQUENCE [LARGE SCALE GENOMIC DNA]</scope>
    <source>
        <strain evidence="9">JCM 31319</strain>
    </source>
</reference>
<feature type="transmembrane region" description="Helical" evidence="6">
    <location>
        <begin position="242"/>
        <end position="260"/>
    </location>
</feature>
<dbReference type="Gene3D" id="1.20.1510.10">
    <property type="entry name" value="Cation efflux protein transmembrane domain"/>
    <property type="match status" value="1"/>
</dbReference>
<keyword evidence="3" id="KW-0864">Zinc transport</keyword>
<accession>A0ABW3SY09</accession>
<dbReference type="PANTHER" id="PTHR11562">
    <property type="entry name" value="CATION EFFLUX PROTEIN/ ZINC TRANSPORTER"/>
    <property type="match status" value="1"/>
</dbReference>
<name>A0ABW3SY09_9BACT</name>
<evidence type="ECO:0000256" key="6">
    <source>
        <dbReference type="SAM" id="Phobius"/>
    </source>
</evidence>
<keyword evidence="2 6" id="KW-0812">Transmembrane</keyword>
<keyword evidence="3" id="KW-0862">Zinc</keyword>
<keyword evidence="3" id="KW-0813">Transport</keyword>
<dbReference type="Pfam" id="PF01545">
    <property type="entry name" value="Cation_efflux"/>
    <property type="match status" value="1"/>
</dbReference>
<dbReference type="SUPFAM" id="SSF55008">
    <property type="entry name" value="HMA, heavy metal-associated domain"/>
    <property type="match status" value="1"/>
</dbReference>
<feature type="transmembrane region" description="Helical" evidence="6">
    <location>
        <begin position="151"/>
        <end position="169"/>
    </location>
</feature>
<dbReference type="EMBL" id="JBHTLD010000443">
    <property type="protein sequence ID" value="MFD1188862.1"/>
    <property type="molecule type" value="Genomic_DNA"/>
</dbReference>
<dbReference type="InterPro" id="IPR036163">
    <property type="entry name" value="HMA_dom_sf"/>
</dbReference>
<comment type="subcellular location">
    <subcellularLocation>
        <location evidence="1">Membrane</location>
        <topology evidence="1">Multi-pass membrane protein</topology>
    </subcellularLocation>
</comment>
<dbReference type="Proteomes" id="UP001597094">
    <property type="component" value="Unassembled WGS sequence"/>
</dbReference>
<protein>
    <submittedName>
        <fullName evidence="8">Cation transporter</fullName>
    </submittedName>
</protein>
<dbReference type="InterPro" id="IPR050681">
    <property type="entry name" value="CDF/SLC30A"/>
</dbReference>
<feature type="transmembrane region" description="Helical" evidence="6">
    <location>
        <begin position="219"/>
        <end position="236"/>
    </location>
</feature>
<dbReference type="RefSeq" id="WP_377533048.1">
    <property type="nucleotide sequence ID" value="NZ_JBHTLD010000443.1"/>
</dbReference>
<sequence length="264" mass="28975">MDKSTFKIQHMDCASEENMVRMKLDGVPAVKGLEFDLLNRRLTVFHAGQLPSIENLINELGLGSSLLNTESTEQELAVEDTKGQSRLLWQVLWINFGFFVLEMTTGIFSKSMGLVADSLDMLADALVYGLSLFAVGSTVARKKNIAKASGYFQLTLAVIGFVEVVRRFIGNEDLPDFRTMIVVSILALIANAICLYLLQRSKSKEAHMQATMIFTSNDIIINGGVILAGLLVLFTESSLPDLIVGAIVFIIVIRGATRILNLAK</sequence>
<evidence type="ECO:0000256" key="5">
    <source>
        <dbReference type="ARBA" id="ARBA00023136"/>
    </source>
</evidence>
<evidence type="ECO:0000259" key="7">
    <source>
        <dbReference type="Pfam" id="PF01545"/>
    </source>
</evidence>
<evidence type="ECO:0000313" key="8">
    <source>
        <dbReference type="EMBL" id="MFD1188862.1"/>
    </source>
</evidence>
<evidence type="ECO:0000256" key="2">
    <source>
        <dbReference type="ARBA" id="ARBA00022692"/>
    </source>
</evidence>
<feature type="domain" description="Cation efflux protein transmembrane" evidence="7">
    <location>
        <begin position="91"/>
        <end position="255"/>
    </location>
</feature>
<keyword evidence="5 6" id="KW-0472">Membrane</keyword>
<proteinExistence type="predicted"/>
<organism evidence="8 9">
    <name type="scientific">Pontibacter rugosus</name>
    <dbReference type="NCBI Taxonomy" id="1745966"/>
    <lineage>
        <taxon>Bacteria</taxon>
        <taxon>Pseudomonadati</taxon>
        <taxon>Bacteroidota</taxon>
        <taxon>Cytophagia</taxon>
        <taxon>Cytophagales</taxon>
        <taxon>Hymenobacteraceae</taxon>
        <taxon>Pontibacter</taxon>
    </lineage>
</organism>
<dbReference type="InterPro" id="IPR058533">
    <property type="entry name" value="Cation_efflux_TM"/>
</dbReference>
<keyword evidence="3" id="KW-0406">Ion transport</keyword>
<evidence type="ECO:0000256" key="3">
    <source>
        <dbReference type="ARBA" id="ARBA00022906"/>
    </source>
</evidence>
<evidence type="ECO:0000256" key="1">
    <source>
        <dbReference type="ARBA" id="ARBA00004141"/>
    </source>
</evidence>
<gene>
    <name evidence="8" type="ORF">ACFQ2O_21815</name>
</gene>
<evidence type="ECO:0000313" key="9">
    <source>
        <dbReference type="Proteomes" id="UP001597094"/>
    </source>
</evidence>
<feature type="transmembrane region" description="Helical" evidence="6">
    <location>
        <begin position="181"/>
        <end position="198"/>
    </location>
</feature>
<keyword evidence="9" id="KW-1185">Reference proteome</keyword>
<dbReference type="SUPFAM" id="SSF161111">
    <property type="entry name" value="Cation efflux protein transmembrane domain-like"/>
    <property type="match status" value="1"/>
</dbReference>
<evidence type="ECO:0000256" key="4">
    <source>
        <dbReference type="ARBA" id="ARBA00022989"/>
    </source>
</evidence>
<comment type="caution">
    <text evidence="8">The sequence shown here is derived from an EMBL/GenBank/DDBJ whole genome shotgun (WGS) entry which is preliminary data.</text>
</comment>
<dbReference type="InterPro" id="IPR027469">
    <property type="entry name" value="Cation_efflux_TMD_sf"/>
</dbReference>
<keyword evidence="4 6" id="KW-1133">Transmembrane helix</keyword>
<feature type="transmembrane region" description="Helical" evidence="6">
    <location>
        <begin position="121"/>
        <end position="139"/>
    </location>
</feature>
<dbReference type="Gene3D" id="3.30.70.100">
    <property type="match status" value="1"/>
</dbReference>
<feature type="transmembrane region" description="Helical" evidence="6">
    <location>
        <begin position="87"/>
        <end position="109"/>
    </location>
</feature>
<dbReference type="PANTHER" id="PTHR11562:SF17">
    <property type="entry name" value="RE54080P-RELATED"/>
    <property type="match status" value="1"/>
</dbReference>